<gene>
    <name evidence="2" type="ORF">BJ978_002611</name>
</gene>
<accession>A0A9X2KD50</accession>
<dbReference type="EMBL" id="JAMZDY010000001">
    <property type="protein sequence ID" value="MCP2371935.1"/>
    <property type="molecule type" value="Genomic_DNA"/>
</dbReference>
<evidence type="ECO:0000313" key="2">
    <source>
        <dbReference type="EMBL" id="MCP2371935.1"/>
    </source>
</evidence>
<name>A0A9X2KD50_9MICO</name>
<dbReference type="PANTHER" id="PTHR43805:SF1">
    <property type="entry name" value="GP-PDE DOMAIN-CONTAINING PROTEIN"/>
    <property type="match status" value="1"/>
</dbReference>
<dbReference type="Pfam" id="PF03009">
    <property type="entry name" value="GDPD"/>
    <property type="match status" value="1"/>
</dbReference>
<dbReference type="PANTHER" id="PTHR43805">
    <property type="entry name" value="GLYCEROPHOSPHORYL DIESTER PHOSPHODIESTERASE"/>
    <property type="match status" value="1"/>
</dbReference>
<dbReference type="InterPro" id="IPR030395">
    <property type="entry name" value="GP_PDE_dom"/>
</dbReference>
<dbReference type="GO" id="GO:0008889">
    <property type="term" value="F:glycerophosphodiester phosphodiesterase activity"/>
    <property type="evidence" value="ECO:0007669"/>
    <property type="project" value="UniProtKB-EC"/>
</dbReference>
<dbReference type="EC" id="3.1.4.46" evidence="2"/>
<evidence type="ECO:0000259" key="1">
    <source>
        <dbReference type="PROSITE" id="PS51704"/>
    </source>
</evidence>
<dbReference type="Proteomes" id="UP001139722">
    <property type="component" value="Unassembled WGS sequence"/>
</dbReference>
<keyword evidence="2" id="KW-0378">Hydrolase</keyword>
<dbReference type="SUPFAM" id="SSF51695">
    <property type="entry name" value="PLC-like phosphodiesterases"/>
    <property type="match status" value="1"/>
</dbReference>
<dbReference type="RefSeq" id="WP_156997918.1">
    <property type="nucleotide sequence ID" value="NZ_BAAANU010000008.1"/>
</dbReference>
<feature type="domain" description="GP-PDE" evidence="1">
    <location>
        <begin position="11"/>
        <end position="248"/>
    </location>
</feature>
<reference evidence="2" key="1">
    <citation type="submission" date="2022-06" db="EMBL/GenBank/DDBJ databases">
        <title>Sequencing the genomes of 1000 actinobacteria strains.</title>
        <authorList>
            <person name="Klenk H.-P."/>
        </authorList>
    </citation>
    <scope>NUCLEOTIDE SEQUENCE</scope>
    <source>
        <strain evidence="2">DSM 22016</strain>
    </source>
</reference>
<proteinExistence type="predicted"/>
<organism evidence="2 3">
    <name type="scientific">Agromyces terreus</name>
    <dbReference type="NCBI Taxonomy" id="424795"/>
    <lineage>
        <taxon>Bacteria</taxon>
        <taxon>Bacillati</taxon>
        <taxon>Actinomycetota</taxon>
        <taxon>Actinomycetes</taxon>
        <taxon>Micrococcales</taxon>
        <taxon>Microbacteriaceae</taxon>
        <taxon>Agromyces</taxon>
    </lineage>
</organism>
<dbReference type="InterPro" id="IPR017946">
    <property type="entry name" value="PLC-like_Pdiesterase_TIM-brl"/>
</dbReference>
<sequence length="252" mass="26937">MVSTYLDAPGPRVLAHRGLATSAPENTLLAFERAVAVGAGYLETDVRLTRDGVVVIAHDETIGRMTTSRDDVVAALTIAELREIDLGAGQTFATLQEALSAFPDARFNIDVKVADAVVATADVIRRAAASDRVLLTSFSDRRRRRLAELVPGVATSTGQSGVIRVLIASWLRSPALARRALRGAVALQVPERFGPVRIVSRRFIDVVHRAGAEVHVWTVNEPSDMARLLASGVDGLVTDRADLAVALISGEN</sequence>
<evidence type="ECO:0000313" key="3">
    <source>
        <dbReference type="Proteomes" id="UP001139722"/>
    </source>
</evidence>
<comment type="caution">
    <text evidence="2">The sequence shown here is derived from an EMBL/GenBank/DDBJ whole genome shotgun (WGS) entry which is preliminary data.</text>
</comment>
<dbReference type="GO" id="GO:0006629">
    <property type="term" value="P:lipid metabolic process"/>
    <property type="evidence" value="ECO:0007669"/>
    <property type="project" value="InterPro"/>
</dbReference>
<protein>
    <submittedName>
        <fullName evidence="2">Glycerophosphoryl diester phosphodiesterase</fullName>
        <ecNumber evidence="2">3.1.4.46</ecNumber>
    </submittedName>
</protein>
<dbReference type="AlphaFoldDB" id="A0A9X2KD50"/>
<dbReference type="OrthoDB" id="5241788at2"/>
<keyword evidence="3" id="KW-1185">Reference proteome</keyword>
<dbReference type="Gene3D" id="3.20.20.190">
    <property type="entry name" value="Phosphatidylinositol (PI) phosphodiesterase"/>
    <property type="match status" value="1"/>
</dbReference>
<dbReference type="CDD" id="cd08561">
    <property type="entry name" value="GDPD_cytoplasmic_ScUgpQ2_like"/>
    <property type="match status" value="1"/>
</dbReference>
<dbReference type="PROSITE" id="PS51704">
    <property type="entry name" value="GP_PDE"/>
    <property type="match status" value="1"/>
</dbReference>